<dbReference type="Pfam" id="PF01728">
    <property type="entry name" value="FtsJ"/>
    <property type="match status" value="1"/>
</dbReference>
<dbReference type="OMA" id="QRKDKYY"/>
<feature type="domain" description="DUF3381" evidence="12">
    <location>
        <begin position="238"/>
        <end position="387"/>
    </location>
</feature>
<feature type="binding site" evidence="8">
    <location>
        <position position="76"/>
    </location>
    <ligand>
        <name>S-adenosyl-L-methionine</name>
        <dbReference type="ChEBI" id="CHEBI:59789"/>
    </ligand>
</feature>
<dbReference type="FunFam" id="3.40.50.150:FF:000004">
    <property type="entry name" value="AdoMet-dependent rRNA methyltransferase SPB1"/>
    <property type="match status" value="1"/>
</dbReference>
<evidence type="ECO:0000256" key="2">
    <source>
        <dbReference type="ARBA" id="ARBA00022517"/>
    </source>
</evidence>
<dbReference type="InterPro" id="IPR012920">
    <property type="entry name" value="rRNA_MeTfrase_SPB1-like_C"/>
</dbReference>
<evidence type="ECO:0000259" key="12">
    <source>
        <dbReference type="Pfam" id="PF11861"/>
    </source>
</evidence>
<keyword evidence="4 8" id="KW-0489">Methyltransferase</keyword>
<keyword evidence="3 8" id="KW-0698">rRNA processing</keyword>
<feature type="binding site" evidence="8">
    <location>
        <position position="92"/>
    </location>
    <ligand>
        <name>S-adenosyl-L-methionine</name>
        <dbReference type="ChEBI" id="CHEBI:59789"/>
    </ligand>
</feature>
<comment type="similarity">
    <text evidence="8">Belongs to the class I-like SAM-binding methyltransferase superfamily. RNA methyltransferase RlmE family. SPB1 subfamily.</text>
</comment>
<name>A0A226EYN9_FOLCA</name>
<comment type="catalytic activity">
    <reaction evidence="8">
        <text>a ribonucleotide in rRNA + S-adenosyl-L-methionine = a 2'-O-methylribonucleotide in rRNA + S-adenosyl-L-homocysteine + H(+)</text>
        <dbReference type="Rhea" id="RHEA:48628"/>
        <dbReference type="Rhea" id="RHEA-COMP:12164"/>
        <dbReference type="Rhea" id="RHEA-COMP:12165"/>
        <dbReference type="ChEBI" id="CHEBI:15378"/>
        <dbReference type="ChEBI" id="CHEBI:57856"/>
        <dbReference type="ChEBI" id="CHEBI:59789"/>
        <dbReference type="ChEBI" id="CHEBI:90675"/>
        <dbReference type="ChEBI" id="CHEBI:90676"/>
    </reaction>
</comment>
<feature type="binding site" evidence="8">
    <location>
        <position position="58"/>
    </location>
    <ligand>
        <name>S-adenosyl-L-methionine</name>
        <dbReference type="ChEBI" id="CHEBI:59789"/>
    </ligand>
</feature>
<dbReference type="GO" id="GO:0000466">
    <property type="term" value="P:maturation of 5.8S rRNA from tricistronic rRNA transcript (SSU-rRNA, 5.8S rRNA, LSU-rRNA)"/>
    <property type="evidence" value="ECO:0007669"/>
    <property type="project" value="TreeGrafter"/>
</dbReference>
<dbReference type="InterPro" id="IPR024576">
    <property type="entry name" value="rRNA_MeTfrase_Spb1_DUF3381"/>
</dbReference>
<dbReference type="Pfam" id="PF11861">
    <property type="entry name" value="DUF3381"/>
    <property type="match status" value="1"/>
</dbReference>
<dbReference type="InterPro" id="IPR050082">
    <property type="entry name" value="RNA_methyltr_RlmE"/>
</dbReference>
<evidence type="ECO:0000256" key="8">
    <source>
        <dbReference type="HAMAP-Rule" id="MF_03163"/>
    </source>
</evidence>
<sequence>MGKKTKIGKQRKDKFYHLAKETGYRSRAAFKLLQLNRKFEFLQKSRVLVDLCAAPGGWMQVAVQNMPVSSLVIGVDLFPIKPVTGCIGIQEDITTPKCLQLIKKELKTWKADIVLNDGAPNVGQNWIHDAYQQNCLTLSALKLATDILRPGGFFVTKVFRSKDYNSLIWVCQQLFRNVYSTKPAASRNESAEIFVVCKGFLAPAVIDPKFLDPKFAFEDVDLPQNKKQLQQLLLEVGKKKKPEGYPTGEILLYKAINASEFIKSADHIELLGSTSEITIDEEWIASNPKTTEDIKNYCKDVKVLGRKEIKALVGWRKDLRDKWDQFLKLKTDSKTSLQVGTIPEEANDESDTETKLAEALQTIQEEQGKEEKRKKKKLLKEIKKIQEKTSLDMIIPGDAGPTDTMENSMFNLKGVKTMDDLERLTSNPQMPDMESTEMDDNEEMEFYEEKRKKKVVRYSKNEQVLDKSGKFYKSTDDAGDSGGGSDDSDDEEIDLKKGLGLGGNEDDDEDKMDINIDDMDDEDEAAPPLLTDLDPRDKSVKRLKKAERWFDNDIFKSIGYDEDEDVELNKLAESYIKKGAKVPGFEKDMKAEKEEKETKKEAKKKAAATAKRKAEDVAGLLGGADDATTTGPVSKKKKKLDVAGLALASVMIQSKKTRRELADDGWNRYAFNDEGMPEWFLEDEKKHMKKAAPVPAGLVDEYKNSLKEINARPIKKVVEAKARKKKRTLKKMEKAKKKAESILEKGELTDNEKASQIKQLYKKAKQTKKKEVTYVVAKKFNSGKRMKRPAGVKGPMKVVDPRMKKDLRKLKGAPRGNNAGKKSKGFKPPKNKRGGRKK</sequence>
<feature type="region of interest" description="Disordered" evidence="9">
    <location>
        <begin position="467"/>
        <end position="534"/>
    </location>
</feature>
<dbReference type="Gene3D" id="3.40.50.150">
    <property type="entry name" value="Vaccinia Virus protein VP39"/>
    <property type="match status" value="1"/>
</dbReference>
<protein>
    <recommendedName>
        <fullName evidence="8">Putative rRNA methyltransferase</fullName>
        <ecNumber evidence="8">2.1.1.-</ecNumber>
    </recommendedName>
    <alternativeName>
        <fullName evidence="8">2'-O-ribose RNA methyltransferase SPB1 homolog</fullName>
    </alternativeName>
</protein>
<comment type="function">
    <text evidence="8">Probable methyltransferase involved in the maturation of rRNA and in the biogenesis of ribosomal subunits.</text>
</comment>
<keyword evidence="8" id="KW-0175">Coiled coil</keyword>
<feature type="compositionally biased region" description="Acidic residues" evidence="9">
    <location>
        <begin position="504"/>
        <end position="525"/>
    </location>
</feature>
<evidence type="ECO:0000256" key="7">
    <source>
        <dbReference type="ARBA" id="ARBA00023242"/>
    </source>
</evidence>
<keyword evidence="7 8" id="KW-0539">Nucleus</keyword>
<keyword evidence="2 8" id="KW-0690">Ribosome biogenesis</keyword>
<reference evidence="13 14" key="1">
    <citation type="submission" date="2015-12" db="EMBL/GenBank/DDBJ databases">
        <title>The genome of Folsomia candida.</title>
        <authorList>
            <person name="Faddeeva A."/>
            <person name="Derks M.F."/>
            <person name="Anvar Y."/>
            <person name="Smit S."/>
            <person name="Van Straalen N."/>
            <person name="Roelofs D."/>
        </authorList>
    </citation>
    <scope>NUCLEOTIDE SEQUENCE [LARGE SCALE GENOMIC DNA]</scope>
    <source>
        <strain evidence="13 14">VU population</strain>
        <tissue evidence="13">Whole body</tissue>
    </source>
</reference>
<evidence type="ECO:0000256" key="3">
    <source>
        <dbReference type="ARBA" id="ARBA00022552"/>
    </source>
</evidence>
<dbReference type="AlphaFoldDB" id="A0A226EYN9"/>
<dbReference type="SUPFAM" id="SSF53335">
    <property type="entry name" value="S-adenosyl-L-methionine-dependent methyltransferases"/>
    <property type="match status" value="1"/>
</dbReference>
<dbReference type="InterPro" id="IPR015507">
    <property type="entry name" value="rRNA-MeTfrase_E"/>
</dbReference>
<feature type="compositionally biased region" description="Basic and acidic residues" evidence="9">
    <location>
        <begin position="467"/>
        <end position="476"/>
    </location>
</feature>
<comment type="caution">
    <text evidence="13">The sequence shown here is derived from an EMBL/GenBank/DDBJ whole genome shotgun (WGS) entry which is preliminary data.</text>
</comment>
<dbReference type="InterPro" id="IPR029063">
    <property type="entry name" value="SAM-dependent_MTases_sf"/>
</dbReference>
<feature type="binding site" evidence="8">
    <location>
        <position position="56"/>
    </location>
    <ligand>
        <name>S-adenosyl-L-methionine</name>
        <dbReference type="ChEBI" id="CHEBI:59789"/>
    </ligand>
</feature>
<dbReference type="GO" id="GO:0016435">
    <property type="term" value="F:rRNA (guanine) methyltransferase activity"/>
    <property type="evidence" value="ECO:0007669"/>
    <property type="project" value="TreeGrafter"/>
</dbReference>
<dbReference type="GO" id="GO:0030687">
    <property type="term" value="C:preribosome, large subunit precursor"/>
    <property type="evidence" value="ECO:0007669"/>
    <property type="project" value="TreeGrafter"/>
</dbReference>
<feature type="active site" description="Proton acceptor" evidence="8">
    <location>
        <position position="157"/>
    </location>
</feature>
<evidence type="ECO:0000256" key="6">
    <source>
        <dbReference type="ARBA" id="ARBA00022691"/>
    </source>
</evidence>
<feature type="region of interest" description="Disordered" evidence="9">
    <location>
        <begin position="783"/>
        <end position="838"/>
    </location>
</feature>
<feature type="domain" description="Ribosomal RNA methyltransferase SPB1-like C-terminal" evidence="11">
    <location>
        <begin position="592"/>
        <end position="811"/>
    </location>
</feature>
<gene>
    <name evidence="13" type="ORF">Fcan01_03896</name>
</gene>
<keyword evidence="5 8" id="KW-0808">Transferase</keyword>
<feature type="compositionally biased region" description="Basic and acidic residues" evidence="9">
    <location>
        <begin position="588"/>
        <end position="600"/>
    </location>
</feature>
<evidence type="ECO:0000313" key="13">
    <source>
        <dbReference type="EMBL" id="OXA62649.1"/>
    </source>
</evidence>
<feature type="domain" description="Ribosomal RNA methyltransferase FtsJ" evidence="10">
    <location>
        <begin position="24"/>
        <end position="200"/>
    </location>
</feature>
<keyword evidence="6 8" id="KW-0949">S-adenosyl-L-methionine</keyword>
<dbReference type="PANTHER" id="PTHR10920">
    <property type="entry name" value="RIBOSOMAL RNA METHYLTRANSFERASE"/>
    <property type="match status" value="1"/>
</dbReference>
<dbReference type="HAMAP" id="MF_03163">
    <property type="entry name" value="RNA_methyltr_E_SPB1"/>
    <property type="match status" value="1"/>
</dbReference>
<dbReference type="InterPro" id="IPR002877">
    <property type="entry name" value="RNA_MeTrfase_FtsJ_dom"/>
</dbReference>
<dbReference type="PANTHER" id="PTHR10920:SF13">
    <property type="entry name" value="PRE-RRNA 2'-O-RIBOSE RNA METHYLTRANSFERASE FTSJ3"/>
    <property type="match status" value="1"/>
</dbReference>
<evidence type="ECO:0000259" key="11">
    <source>
        <dbReference type="Pfam" id="PF07780"/>
    </source>
</evidence>
<keyword evidence="14" id="KW-1185">Reference proteome</keyword>
<dbReference type="Pfam" id="PF07780">
    <property type="entry name" value="Spb1_C"/>
    <property type="match status" value="1"/>
</dbReference>
<feature type="compositionally biased region" description="Basic residues" evidence="9">
    <location>
        <begin position="821"/>
        <end position="838"/>
    </location>
</feature>
<dbReference type="HAMAP" id="MF_01547">
    <property type="entry name" value="RNA_methyltr_E"/>
    <property type="match status" value="1"/>
</dbReference>
<dbReference type="STRING" id="158441.A0A226EYN9"/>
<evidence type="ECO:0000259" key="10">
    <source>
        <dbReference type="Pfam" id="PF01728"/>
    </source>
</evidence>
<feature type="binding site" evidence="8">
    <location>
        <position position="117"/>
    </location>
    <ligand>
        <name>S-adenosyl-L-methionine</name>
        <dbReference type="ChEBI" id="CHEBI:59789"/>
    </ligand>
</feature>
<dbReference type="InterPro" id="IPR028589">
    <property type="entry name" value="SPB1-like"/>
</dbReference>
<evidence type="ECO:0000256" key="4">
    <source>
        <dbReference type="ARBA" id="ARBA00022603"/>
    </source>
</evidence>
<evidence type="ECO:0000256" key="1">
    <source>
        <dbReference type="ARBA" id="ARBA00004604"/>
    </source>
</evidence>
<dbReference type="GO" id="GO:0005730">
    <property type="term" value="C:nucleolus"/>
    <property type="evidence" value="ECO:0007669"/>
    <property type="project" value="UniProtKB-SubCell"/>
</dbReference>
<comment type="subcellular location">
    <subcellularLocation>
        <location evidence="1 8">Nucleus</location>
        <location evidence="1 8">Nucleolus</location>
    </subcellularLocation>
</comment>
<proteinExistence type="inferred from homology"/>
<feature type="region of interest" description="Disordered" evidence="9">
    <location>
        <begin position="588"/>
        <end position="609"/>
    </location>
</feature>
<dbReference type="Proteomes" id="UP000198287">
    <property type="component" value="Unassembled WGS sequence"/>
</dbReference>
<feature type="coiled-coil region" evidence="8">
    <location>
        <begin position="715"/>
        <end position="749"/>
    </location>
</feature>
<organism evidence="13 14">
    <name type="scientific">Folsomia candida</name>
    <name type="common">Springtail</name>
    <dbReference type="NCBI Taxonomy" id="158441"/>
    <lineage>
        <taxon>Eukaryota</taxon>
        <taxon>Metazoa</taxon>
        <taxon>Ecdysozoa</taxon>
        <taxon>Arthropoda</taxon>
        <taxon>Hexapoda</taxon>
        <taxon>Collembola</taxon>
        <taxon>Entomobryomorpha</taxon>
        <taxon>Isotomoidea</taxon>
        <taxon>Isotomidae</taxon>
        <taxon>Proisotominae</taxon>
        <taxon>Folsomia</taxon>
    </lineage>
</organism>
<evidence type="ECO:0000256" key="5">
    <source>
        <dbReference type="ARBA" id="ARBA00022679"/>
    </source>
</evidence>
<dbReference type="GO" id="GO:0000463">
    <property type="term" value="P:maturation of LSU-rRNA from tricistronic rRNA transcript (SSU-rRNA, 5.8S rRNA, LSU-rRNA)"/>
    <property type="evidence" value="ECO:0007669"/>
    <property type="project" value="TreeGrafter"/>
</dbReference>
<dbReference type="OrthoDB" id="1287559at2759"/>
<dbReference type="EMBL" id="LNIX01000001">
    <property type="protein sequence ID" value="OXA62649.1"/>
    <property type="molecule type" value="Genomic_DNA"/>
</dbReference>
<accession>A0A226EYN9</accession>
<evidence type="ECO:0000313" key="14">
    <source>
        <dbReference type="Proteomes" id="UP000198287"/>
    </source>
</evidence>
<dbReference type="GO" id="GO:0008650">
    <property type="term" value="F:rRNA (uridine-2'-O-)-methyltransferase activity"/>
    <property type="evidence" value="ECO:0007669"/>
    <property type="project" value="TreeGrafter"/>
</dbReference>
<evidence type="ECO:0000256" key="9">
    <source>
        <dbReference type="SAM" id="MobiDB-lite"/>
    </source>
</evidence>
<dbReference type="EC" id="2.1.1.-" evidence="8"/>